<dbReference type="Proteomes" id="UP000676409">
    <property type="component" value="Chromosome"/>
</dbReference>
<evidence type="ECO:0000313" key="3">
    <source>
        <dbReference type="Proteomes" id="UP000676409"/>
    </source>
</evidence>
<reference evidence="2" key="1">
    <citation type="submission" date="2021-04" db="EMBL/GenBank/DDBJ databases">
        <title>The complete genome sequence of Caulobacter sp. S6.</title>
        <authorList>
            <person name="Tang Y."/>
            <person name="Ouyang W."/>
            <person name="Liu Q."/>
            <person name="Huang B."/>
            <person name="Guo Z."/>
            <person name="Lei P."/>
        </authorList>
    </citation>
    <scope>NUCLEOTIDE SEQUENCE</scope>
    <source>
        <strain evidence="2">S6</strain>
    </source>
</reference>
<organism evidence="2 3">
    <name type="scientific">Phenylobacterium montanum</name>
    <dbReference type="NCBI Taxonomy" id="2823693"/>
    <lineage>
        <taxon>Bacteria</taxon>
        <taxon>Pseudomonadati</taxon>
        <taxon>Pseudomonadota</taxon>
        <taxon>Alphaproteobacteria</taxon>
        <taxon>Caulobacterales</taxon>
        <taxon>Caulobacteraceae</taxon>
        <taxon>Phenylobacterium</taxon>
    </lineage>
</organism>
<sequence length="123" mass="13905">MKPLKLILISMSALALAAPAAIAQTQPADTAASSNHRDWTLKEREDWLYHRLDQARDDGSIDSNEYRHVGDELADVQAQENSLRSRHDGGQLTDSENASLEGRLDYIGDRIHWLRATNLDRPW</sequence>
<feature type="signal peptide" evidence="1">
    <location>
        <begin position="1"/>
        <end position="23"/>
    </location>
</feature>
<dbReference type="EMBL" id="CP073078">
    <property type="protein sequence ID" value="QUD86947.1"/>
    <property type="molecule type" value="Genomic_DNA"/>
</dbReference>
<keyword evidence="1" id="KW-0732">Signal</keyword>
<dbReference type="AlphaFoldDB" id="A0A975FXW0"/>
<name>A0A975FXW0_9CAUL</name>
<keyword evidence="3" id="KW-1185">Reference proteome</keyword>
<evidence type="ECO:0000256" key="1">
    <source>
        <dbReference type="SAM" id="SignalP"/>
    </source>
</evidence>
<evidence type="ECO:0000313" key="2">
    <source>
        <dbReference type="EMBL" id="QUD86947.1"/>
    </source>
</evidence>
<dbReference type="RefSeq" id="WP_211936999.1">
    <property type="nucleotide sequence ID" value="NZ_CP073078.1"/>
</dbReference>
<feature type="chain" id="PRO_5037708007" evidence="1">
    <location>
        <begin position="24"/>
        <end position="123"/>
    </location>
</feature>
<gene>
    <name evidence="2" type="ORF">KCG34_17990</name>
</gene>
<accession>A0A975FXW0</accession>
<proteinExistence type="predicted"/>
<protein>
    <submittedName>
        <fullName evidence="2">Uncharacterized protein</fullName>
    </submittedName>
</protein>
<dbReference type="KEGG" id="caul:KCG34_17990"/>